<reference evidence="2 3" key="1">
    <citation type="submission" date="2016-09" db="EMBL/GenBank/DDBJ databases">
        <title>Chromobacterium muskegensis sp. nov., an insecticidal bacterium isolated from Sphagnum bogs.</title>
        <authorList>
            <person name="Sparks M.E."/>
            <person name="Blackburn M.B."/>
            <person name="Gundersen-Rindal D.E."/>
            <person name="Mitchell A."/>
            <person name="Farrar R."/>
            <person name="Kuhar D."/>
        </authorList>
    </citation>
    <scope>NUCLEOTIDE SEQUENCE [LARGE SCALE GENOMIC DNA]</scope>
    <source>
        <strain evidence="2 3">14B-1</strain>
    </source>
</reference>
<proteinExistence type="predicted"/>
<dbReference type="RefSeq" id="WP_071112340.1">
    <property type="nucleotide sequence ID" value="NZ_MKCT01000013.1"/>
</dbReference>
<dbReference type="EMBL" id="MKCT01000013">
    <property type="protein sequence ID" value="OHX20706.1"/>
    <property type="molecule type" value="Genomic_DNA"/>
</dbReference>
<feature type="signal peptide" evidence="1">
    <location>
        <begin position="1"/>
        <end position="21"/>
    </location>
</feature>
<accession>A0ABX3CEU2</accession>
<gene>
    <name evidence="2" type="ORF">BI344_14395</name>
</gene>
<evidence type="ECO:0000256" key="1">
    <source>
        <dbReference type="SAM" id="SignalP"/>
    </source>
</evidence>
<keyword evidence="1" id="KW-0732">Signal</keyword>
<sequence>MINLLPCLIRAAMLPLLLSLAACGNLDSGKFAALRDAARQIDGSAASSFAALEQSARDSAVLSAPDRKVGLEGFPLVNAEGQPYDLSGQLGKVEASLDLLASYAAALAQLAGAGGAADIDKSSQDLSASLRRLQGSGLSVSTANGLASAVDAFGHARLMAQRKSSLRAVMDQAQPGLEVLALEMQRVQQDLQLYLTDISLRYLRAVDKDGFRPAYGSWARYQGDLQVAAQLADFDRQRRALDAIGKEMRAFPDLHRQLRQSLDDSGKRIDRLREFVDEAKRLRSLYRALPSQ</sequence>
<comment type="caution">
    <text evidence="2">The sequence shown here is derived from an EMBL/GenBank/DDBJ whole genome shotgun (WGS) entry which is preliminary data.</text>
</comment>
<feature type="chain" id="PRO_5047269391" description="DUF3829 domain-containing protein" evidence="1">
    <location>
        <begin position="22"/>
        <end position="292"/>
    </location>
</feature>
<keyword evidence="3" id="KW-1185">Reference proteome</keyword>
<name>A0ABX3CEU2_9NEIS</name>
<protein>
    <recommendedName>
        <fullName evidence="4">DUF3829 domain-containing protein</fullName>
    </recommendedName>
</protein>
<dbReference type="Proteomes" id="UP000180280">
    <property type="component" value="Unassembled WGS sequence"/>
</dbReference>
<evidence type="ECO:0008006" key="4">
    <source>
        <dbReference type="Google" id="ProtNLM"/>
    </source>
</evidence>
<organism evidence="2 3">
    <name type="scientific">Chromobacterium sphagni</name>
    <dbReference type="NCBI Taxonomy" id="1903179"/>
    <lineage>
        <taxon>Bacteria</taxon>
        <taxon>Pseudomonadati</taxon>
        <taxon>Pseudomonadota</taxon>
        <taxon>Betaproteobacteria</taxon>
        <taxon>Neisseriales</taxon>
        <taxon>Chromobacteriaceae</taxon>
        <taxon>Chromobacterium</taxon>
    </lineage>
</organism>
<evidence type="ECO:0000313" key="3">
    <source>
        <dbReference type="Proteomes" id="UP000180280"/>
    </source>
</evidence>
<evidence type="ECO:0000313" key="2">
    <source>
        <dbReference type="EMBL" id="OHX20706.1"/>
    </source>
</evidence>